<reference evidence="1 2" key="1">
    <citation type="journal article" date="2013" name="Nature">
        <title>Insights into bilaterian evolution from three spiralian genomes.</title>
        <authorList>
            <person name="Simakov O."/>
            <person name="Marletaz F."/>
            <person name="Cho S.J."/>
            <person name="Edsinger-Gonzales E."/>
            <person name="Havlak P."/>
            <person name="Hellsten U."/>
            <person name="Kuo D.H."/>
            <person name="Larsson T."/>
            <person name="Lv J."/>
            <person name="Arendt D."/>
            <person name="Savage R."/>
            <person name="Osoegawa K."/>
            <person name="de Jong P."/>
            <person name="Grimwood J."/>
            <person name="Chapman J.A."/>
            <person name="Shapiro H."/>
            <person name="Aerts A."/>
            <person name="Otillar R.P."/>
            <person name="Terry A.Y."/>
            <person name="Boore J.L."/>
            <person name="Grigoriev I.V."/>
            <person name="Lindberg D.R."/>
            <person name="Seaver E.C."/>
            <person name="Weisblat D.A."/>
            <person name="Putnam N.H."/>
            <person name="Rokhsar D.S."/>
        </authorList>
    </citation>
    <scope>NUCLEOTIDE SEQUENCE [LARGE SCALE GENOMIC DNA]</scope>
</reference>
<evidence type="ECO:0000313" key="1">
    <source>
        <dbReference type="EMBL" id="ESO89328.1"/>
    </source>
</evidence>
<name>V3ZE03_LOTGI</name>
<accession>V3ZE03</accession>
<feature type="non-terminal residue" evidence="1">
    <location>
        <position position="1"/>
    </location>
</feature>
<protein>
    <submittedName>
        <fullName evidence="1">Uncharacterized protein</fullName>
    </submittedName>
</protein>
<dbReference type="CTD" id="20230134"/>
<dbReference type="HOGENOM" id="CLU_3074712_0_0_1"/>
<dbReference type="AlphaFoldDB" id="V3ZE03"/>
<keyword evidence="2" id="KW-1185">Reference proteome</keyword>
<gene>
    <name evidence="1" type="ORF">LOTGIDRAFT_106674</name>
</gene>
<dbReference type="EMBL" id="KB202619">
    <property type="protein sequence ID" value="ESO89328.1"/>
    <property type="molecule type" value="Genomic_DNA"/>
</dbReference>
<dbReference type="RefSeq" id="XP_009060356.1">
    <property type="nucleotide sequence ID" value="XM_009062108.1"/>
</dbReference>
<dbReference type="KEGG" id="lgi:LOTGIDRAFT_106674"/>
<sequence>CATTRAIFLLLMCDHQSYLSAPNVLPSELSSCPYCATTRAILLPVMCYYQSYL</sequence>
<dbReference type="Proteomes" id="UP000030746">
    <property type="component" value="Unassembled WGS sequence"/>
</dbReference>
<proteinExistence type="predicted"/>
<evidence type="ECO:0000313" key="2">
    <source>
        <dbReference type="Proteomes" id="UP000030746"/>
    </source>
</evidence>
<organism evidence="1 2">
    <name type="scientific">Lottia gigantea</name>
    <name type="common">Giant owl limpet</name>
    <dbReference type="NCBI Taxonomy" id="225164"/>
    <lineage>
        <taxon>Eukaryota</taxon>
        <taxon>Metazoa</taxon>
        <taxon>Spiralia</taxon>
        <taxon>Lophotrochozoa</taxon>
        <taxon>Mollusca</taxon>
        <taxon>Gastropoda</taxon>
        <taxon>Patellogastropoda</taxon>
        <taxon>Lottioidea</taxon>
        <taxon>Lottiidae</taxon>
        <taxon>Lottia</taxon>
    </lineage>
</organism>
<dbReference type="GeneID" id="20230134"/>